<dbReference type="Proteomes" id="UP001178507">
    <property type="component" value="Unassembled WGS sequence"/>
</dbReference>
<evidence type="ECO:0000313" key="1">
    <source>
        <dbReference type="EMBL" id="CAJ1375300.1"/>
    </source>
</evidence>
<sequence>MVGDFSLALAQVAAYIRDNSWIDFQIFAERFHKHEDGLLNLSGRLLAESEYGHTLATSWGMTKNLLLERLPEAVQLMQNISLLDPEHLDYKLLSLFDSGHMDESLRLLHGQCLLDRAVQGRFRVHRMWQMAVRCDLESSERCKDILESCMWTIIKKAMPVDLVHDGTDLGELELCGPHCVQLSKLLRSTTIGAMEDLVRGSKECRCRIFILASEYCRVNIENCQFGLELLEEELPRWEDSNVHTAALNWQLAKLKMMIATSQKQFPQHRRAALECAKNFSDSEKDTHFGVLVCAYADMLCQWCYEGNKVNADDAASEVQAFWEQFQSVSQAGLCMPLERGMRNVMAGSMKLRSFSKMAFKAKCPFLPNRLSEKPCCF</sequence>
<keyword evidence="2" id="KW-1185">Reference proteome</keyword>
<evidence type="ECO:0000313" key="2">
    <source>
        <dbReference type="Proteomes" id="UP001178507"/>
    </source>
</evidence>
<gene>
    <name evidence="1" type="ORF">EVOR1521_LOCUS4607</name>
</gene>
<protein>
    <submittedName>
        <fullName evidence="1">Uncharacterized protein</fullName>
    </submittedName>
</protein>
<accession>A0AA36MP93</accession>
<proteinExistence type="predicted"/>
<organism evidence="1 2">
    <name type="scientific">Effrenium voratum</name>
    <dbReference type="NCBI Taxonomy" id="2562239"/>
    <lineage>
        <taxon>Eukaryota</taxon>
        <taxon>Sar</taxon>
        <taxon>Alveolata</taxon>
        <taxon>Dinophyceae</taxon>
        <taxon>Suessiales</taxon>
        <taxon>Symbiodiniaceae</taxon>
        <taxon>Effrenium</taxon>
    </lineage>
</organism>
<dbReference type="AlphaFoldDB" id="A0AA36MP93"/>
<comment type="caution">
    <text evidence="1">The sequence shown here is derived from an EMBL/GenBank/DDBJ whole genome shotgun (WGS) entry which is preliminary data.</text>
</comment>
<name>A0AA36MP93_9DINO</name>
<reference evidence="1" key="1">
    <citation type="submission" date="2023-08" db="EMBL/GenBank/DDBJ databases">
        <authorList>
            <person name="Chen Y."/>
            <person name="Shah S."/>
            <person name="Dougan E. K."/>
            <person name="Thang M."/>
            <person name="Chan C."/>
        </authorList>
    </citation>
    <scope>NUCLEOTIDE SEQUENCE</scope>
</reference>
<dbReference type="EMBL" id="CAUJNA010000313">
    <property type="protein sequence ID" value="CAJ1375300.1"/>
    <property type="molecule type" value="Genomic_DNA"/>
</dbReference>